<evidence type="ECO:0008006" key="4">
    <source>
        <dbReference type="Google" id="ProtNLM"/>
    </source>
</evidence>
<keyword evidence="3" id="KW-1185">Reference proteome</keyword>
<protein>
    <recommendedName>
        <fullName evidence="4">DUF1310 domain-containing protein</fullName>
    </recommendedName>
</protein>
<gene>
    <name evidence="2" type="ORF">KIMC2_15840</name>
</gene>
<keyword evidence="1" id="KW-1133">Transmembrane helix</keyword>
<feature type="transmembrane region" description="Helical" evidence="1">
    <location>
        <begin position="12"/>
        <end position="33"/>
    </location>
</feature>
<dbReference type="RefSeq" id="WP_317695719.1">
    <property type="nucleotide sequence ID" value="NZ_AP026801.1"/>
</dbReference>
<dbReference type="KEGG" id="xak:KIMC2_15840"/>
<dbReference type="AlphaFoldDB" id="A0AAU9CSP9"/>
<sequence length="77" mass="8566">MKKTSNKKKFLTIGAVIGLVVLIVTVFIVIKLNTKPDYKHMKKGDSMIVTDKQLKEMEKDGAKIEYRGGPKDNTGGK</sequence>
<evidence type="ECO:0000256" key="1">
    <source>
        <dbReference type="SAM" id="Phobius"/>
    </source>
</evidence>
<evidence type="ECO:0000313" key="3">
    <source>
        <dbReference type="Proteomes" id="UP001321804"/>
    </source>
</evidence>
<evidence type="ECO:0000313" key="2">
    <source>
        <dbReference type="EMBL" id="BDR57022.1"/>
    </source>
</evidence>
<keyword evidence="1" id="KW-0472">Membrane</keyword>
<accession>A0AAU9CSP9</accession>
<reference evidence="2 3" key="1">
    <citation type="journal article" date="2023" name="Microbiol. Spectr.">
        <title>Symbiosis of Carpenter Bees with Uncharacterized Lactic Acid Bacteria Showing NAD Auxotrophy.</title>
        <authorList>
            <person name="Kawasaki S."/>
            <person name="Ozawa K."/>
            <person name="Mori T."/>
            <person name="Yamamoto A."/>
            <person name="Ito M."/>
            <person name="Ohkuma M."/>
            <person name="Sakamoto M."/>
            <person name="Matsutani M."/>
        </authorList>
    </citation>
    <scope>NUCLEOTIDE SEQUENCE [LARGE SCALE GENOMIC DNA]</scope>
    <source>
        <strain evidence="2 3">KimC2</strain>
    </source>
</reference>
<dbReference type="Proteomes" id="UP001321804">
    <property type="component" value="Chromosome"/>
</dbReference>
<dbReference type="EMBL" id="AP026801">
    <property type="protein sequence ID" value="BDR57022.1"/>
    <property type="molecule type" value="Genomic_DNA"/>
</dbReference>
<proteinExistence type="predicted"/>
<organism evidence="2 3">
    <name type="scientific">Xylocopilactobacillus apis</name>
    <dbReference type="NCBI Taxonomy" id="2932183"/>
    <lineage>
        <taxon>Bacteria</taxon>
        <taxon>Bacillati</taxon>
        <taxon>Bacillota</taxon>
        <taxon>Bacilli</taxon>
        <taxon>Lactobacillales</taxon>
        <taxon>Lactobacillaceae</taxon>
        <taxon>Xylocopilactobacillus</taxon>
    </lineage>
</organism>
<name>A0AAU9CSP9_9LACO</name>
<keyword evidence="1" id="KW-0812">Transmembrane</keyword>